<comment type="caution">
    <text evidence="2">The sequence shown here is derived from an EMBL/GenBank/DDBJ whole genome shotgun (WGS) entry which is preliminary data.</text>
</comment>
<keyword evidence="1" id="KW-0812">Transmembrane</keyword>
<evidence type="ECO:0000313" key="3">
    <source>
        <dbReference type="Proteomes" id="UP000273022"/>
    </source>
</evidence>
<reference evidence="2 3" key="1">
    <citation type="submission" date="2018-09" db="EMBL/GenBank/DDBJ databases">
        <title>Phylogeny of the Shewanellaceae, and recommendation for two new genera, Pseudoshewanella and Parashewanella.</title>
        <authorList>
            <person name="Wang G."/>
        </authorList>
    </citation>
    <scope>NUCLEOTIDE SEQUENCE [LARGE SCALE GENOMIC DNA]</scope>
    <source>
        <strain evidence="2 3">KCTC 22492</strain>
    </source>
</reference>
<organism evidence="2 3">
    <name type="scientific">Parashewanella spongiae</name>
    <dbReference type="NCBI Taxonomy" id="342950"/>
    <lineage>
        <taxon>Bacteria</taxon>
        <taxon>Pseudomonadati</taxon>
        <taxon>Pseudomonadota</taxon>
        <taxon>Gammaproteobacteria</taxon>
        <taxon>Alteromonadales</taxon>
        <taxon>Shewanellaceae</taxon>
        <taxon>Parashewanella</taxon>
    </lineage>
</organism>
<evidence type="ECO:0000256" key="1">
    <source>
        <dbReference type="SAM" id="Phobius"/>
    </source>
</evidence>
<keyword evidence="3" id="KW-1185">Reference proteome</keyword>
<dbReference type="EMBL" id="QYYH01000039">
    <property type="protein sequence ID" value="RJY17551.1"/>
    <property type="molecule type" value="Genomic_DNA"/>
</dbReference>
<protein>
    <submittedName>
        <fullName evidence="2">Uncharacterized protein</fullName>
    </submittedName>
</protein>
<evidence type="ECO:0000313" key="2">
    <source>
        <dbReference type="EMBL" id="RJY17551.1"/>
    </source>
</evidence>
<proteinExistence type="predicted"/>
<dbReference type="OrthoDB" id="6712223at2"/>
<dbReference type="Proteomes" id="UP000273022">
    <property type="component" value="Unassembled WGS sequence"/>
</dbReference>
<feature type="transmembrane region" description="Helical" evidence="1">
    <location>
        <begin position="126"/>
        <end position="151"/>
    </location>
</feature>
<feature type="transmembrane region" description="Helical" evidence="1">
    <location>
        <begin position="172"/>
        <end position="194"/>
    </location>
</feature>
<name>A0A3A6TXC9_9GAMM</name>
<sequence length="346" mass="39359">MYQKQLVIFKNNFSLMKDSLTKIQQNSIQWFVRLSHPQKIYLTALLSLIVFNGNLKLAAAIAFMAMILECLPIVTYVWHTLIGKAIILLSYALIANFALANAASLVNGVVGVASAQFSYSHNFATLLYVPTWMVGLTIVGLMMVQVVLVGYIQLLLLLRMIGFTKKWQLSKYPYLITTMFVRIFMTSLVLWVIYEANISEFEDRTKGSVITVSVEKDAQSQFQHQEQNGKEVHAQELSEIKADPDSSSMEKFFTESVSSFFSQKLNNKKQLASEQVSFASILVAHFVYYFDSDEFSRCELTTKSHGIELNDYEVLQITPNPKRPLGYDFVVRTCISPAFPESYYNK</sequence>
<keyword evidence="1" id="KW-1133">Transmembrane helix</keyword>
<keyword evidence="1" id="KW-0472">Membrane</keyword>
<gene>
    <name evidence="2" type="ORF">D5R81_08030</name>
</gene>
<accession>A0A3A6TXC9</accession>
<dbReference type="RefSeq" id="WP_121853137.1">
    <property type="nucleotide sequence ID" value="NZ_CP037952.1"/>
</dbReference>
<dbReference type="AlphaFoldDB" id="A0A3A6TXC9"/>